<evidence type="ECO:0000313" key="2">
    <source>
        <dbReference type="Proteomes" id="UP000297452"/>
    </source>
</evidence>
<dbReference type="PANTHER" id="PTHR33112">
    <property type="entry name" value="DOMAIN PROTEIN, PUTATIVE-RELATED"/>
    <property type="match status" value="1"/>
</dbReference>
<proteinExistence type="predicted"/>
<organism evidence="1 2">
    <name type="scientific">Botryotinia narcissicola</name>
    <dbReference type="NCBI Taxonomy" id="278944"/>
    <lineage>
        <taxon>Eukaryota</taxon>
        <taxon>Fungi</taxon>
        <taxon>Dikarya</taxon>
        <taxon>Ascomycota</taxon>
        <taxon>Pezizomycotina</taxon>
        <taxon>Leotiomycetes</taxon>
        <taxon>Helotiales</taxon>
        <taxon>Sclerotiniaceae</taxon>
        <taxon>Botryotinia</taxon>
    </lineage>
</organism>
<gene>
    <name evidence="1" type="ORF">BOTNAR_0448g00040</name>
</gene>
<dbReference type="PANTHER" id="PTHR33112:SF10">
    <property type="entry name" value="TOL"/>
    <property type="match status" value="1"/>
</dbReference>
<reference evidence="1 2" key="1">
    <citation type="submission" date="2017-12" db="EMBL/GenBank/DDBJ databases">
        <title>Comparative genomics of Botrytis spp.</title>
        <authorList>
            <person name="Valero-Jimenez C.A."/>
            <person name="Tapia P."/>
            <person name="Veloso J."/>
            <person name="Silva-Moreno E."/>
            <person name="Staats M."/>
            <person name="Valdes J.H."/>
            <person name="Van Kan J.A.L."/>
        </authorList>
    </citation>
    <scope>NUCLEOTIDE SEQUENCE [LARGE SCALE GENOMIC DNA]</scope>
    <source>
        <strain evidence="1 2">MUCL2120</strain>
    </source>
</reference>
<protein>
    <recommendedName>
        <fullName evidence="3">Heterokaryon incompatibility domain-containing protein</fullName>
    </recommendedName>
</protein>
<keyword evidence="2" id="KW-1185">Reference proteome</keyword>
<dbReference type="OrthoDB" id="5362512at2759"/>
<dbReference type="STRING" id="278944.A0A4Z1HQL9"/>
<dbReference type="AlphaFoldDB" id="A0A4Z1HQL9"/>
<evidence type="ECO:0000313" key="1">
    <source>
        <dbReference type="EMBL" id="TGO49010.1"/>
    </source>
</evidence>
<sequence length="365" mass="42030">MIANPELERNSEAVSRIAGRLECYVWQSQARSVGSHHFTLQIVNVSDTDVEASGYEIPEKASSASSRIIASQWISNCTENHKKYRIDKISWLLTRLVNVGLDGGATRLIETKELSKDQHSPYFALSHRWGLFYTRTPDDIVNLSVKYKFIAKNAYQGLYGTSLESNYMIDDTKFAIYERAWVLQERLLSPRTINFSKQLIWECREKRASESFPMSLSLIGRNGYRDSDFSKDWRSSLQEDGYNFWEDTLYRYLKSSLTYPSYQLVALGAIAREYETELDDIYFVGLWKKELPLNLLWKLNGSSSFSSRPNTYRCPTWSWASLDIRYPARFQTSTPDGKALVEVLRSRSSAHQVALTLNTTLTISD</sequence>
<name>A0A4Z1HQL9_9HELO</name>
<dbReference type="EMBL" id="PQXJ01000448">
    <property type="protein sequence ID" value="TGO49010.1"/>
    <property type="molecule type" value="Genomic_DNA"/>
</dbReference>
<comment type="caution">
    <text evidence="1">The sequence shown here is derived from an EMBL/GenBank/DDBJ whole genome shotgun (WGS) entry which is preliminary data.</text>
</comment>
<evidence type="ECO:0008006" key="3">
    <source>
        <dbReference type="Google" id="ProtNLM"/>
    </source>
</evidence>
<dbReference type="Proteomes" id="UP000297452">
    <property type="component" value="Unassembled WGS sequence"/>
</dbReference>
<accession>A0A4Z1HQL9</accession>